<feature type="transmembrane region" description="Helical" evidence="2">
    <location>
        <begin position="196"/>
        <end position="219"/>
    </location>
</feature>
<comment type="caution">
    <text evidence="3">The sequence shown here is derived from an EMBL/GenBank/DDBJ whole genome shotgun (WGS) entry which is preliminary data.</text>
</comment>
<protein>
    <submittedName>
        <fullName evidence="3">ABC transporter permease</fullName>
    </submittedName>
</protein>
<reference evidence="3" key="1">
    <citation type="submission" date="2022-10" db="EMBL/GenBank/DDBJ databases">
        <title>Description of Fervidibacillus gen. nov. in the family Fervidibacillaceae fam. nov. with two species, Fervidibacillus albus sp. nov., and Fervidibacillus halotolerans sp. nov., isolated from tidal flat sediments.</title>
        <authorList>
            <person name="Kwon K.K."/>
            <person name="Yang S.-H."/>
        </authorList>
    </citation>
    <scope>NUCLEOTIDE SEQUENCE</scope>
    <source>
        <strain evidence="3">JCM 19140</strain>
    </source>
</reference>
<dbReference type="RefSeq" id="WP_263074250.1">
    <property type="nucleotide sequence ID" value="NZ_JAOUSF010000005.1"/>
</dbReference>
<evidence type="ECO:0000313" key="3">
    <source>
        <dbReference type="EMBL" id="MCU9614932.1"/>
    </source>
</evidence>
<feature type="transmembrane region" description="Helical" evidence="2">
    <location>
        <begin position="384"/>
        <end position="410"/>
    </location>
</feature>
<organism evidence="3 4">
    <name type="scientific">Perspicuibacillus lycopersici</name>
    <dbReference type="NCBI Taxonomy" id="1325689"/>
    <lineage>
        <taxon>Bacteria</taxon>
        <taxon>Bacillati</taxon>
        <taxon>Bacillota</taxon>
        <taxon>Bacilli</taxon>
        <taxon>Bacillales</taxon>
        <taxon>Bacillaceae</taxon>
        <taxon>Perspicuibacillus</taxon>
    </lineage>
</organism>
<feature type="coiled-coil region" evidence="1">
    <location>
        <begin position="47"/>
        <end position="74"/>
    </location>
</feature>
<sequence>MITITLFEMKKIIKSIFFFVMLAFLCVFLIGYYVFVHHQTVPVEKLIVETESMIHMQEQQIQELKRTINNSEDGGNSQLQLDLTVSEQLLSKNQILLKAYQEEDWQAVLQQEIESNEPEVERMKAGNEYYTSTFPTLFTLESRLEYNKWLLSHNITPVLPIDFYSWYTVYDLDFGDPIAEEYIKKQSEKYSSTGVYFLHHTLNLLFTIFGALIFLFLFGDILTKEGLGKNGPIHFLHTQPLSRLKIFIGKLLAVLFLSLFVIVFISGFCLLIGSLFDGFGYFYYPVLIYGEDFSFTFQKMSTVIFQSGVLFIFVLLFSYALLFLFSILTKRTLTAVGLTIVVLYIGIQWGKDTILSSFSPYIPFHYFSITDIVTNTFAASVKNFAFSMSTGCIVLSISTIALLFLSYFLFHLQNKLLH</sequence>
<evidence type="ECO:0000256" key="2">
    <source>
        <dbReference type="SAM" id="Phobius"/>
    </source>
</evidence>
<dbReference type="PANTHER" id="PTHR37305:SF1">
    <property type="entry name" value="MEMBRANE PROTEIN"/>
    <property type="match status" value="1"/>
</dbReference>
<name>A0AAE3IUY9_9BACI</name>
<keyword evidence="2" id="KW-0812">Transmembrane</keyword>
<dbReference type="Proteomes" id="UP001209318">
    <property type="component" value="Unassembled WGS sequence"/>
</dbReference>
<gene>
    <name evidence="3" type="ORF">OEV98_15410</name>
</gene>
<accession>A0AAE3IUY9</accession>
<dbReference type="Pfam" id="PF12679">
    <property type="entry name" value="ABC2_membrane_2"/>
    <property type="match status" value="1"/>
</dbReference>
<feature type="transmembrane region" description="Helical" evidence="2">
    <location>
        <begin position="304"/>
        <end position="325"/>
    </location>
</feature>
<dbReference type="PANTHER" id="PTHR37305">
    <property type="entry name" value="INTEGRAL MEMBRANE PROTEIN-RELATED"/>
    <property type="match status" value="1"/>
</dbReference>
<keyword evidence="1" id="KW-0175">Coiled coil</keyword>
<evidence type="ECO:0000313" key="4">
    <source>
        <dbReference type="Proteomes" id="UP001209318"/>
    </source>
</evidence>
<evidence type="ECO:0000256" key="1">
    <source>
        <dbReference type="SAM" id="Coils"/>
    </source>
</evidence>
<dbReference type="AlphaFoldDB" id="A0AAE3IUY9"/>
<proteinExistence type="predicted"/>
<keyword evidence="2" id="KW-0472">Membrane</keyword>
<keyword evidence="2" id="KW-1133">Transmembrane helix</keyword>
<keyword evidence="4" id="KW-1185">Reference proteome</keyword>
<feature type="transmembrane region" description="Helical" evidence="2">
    <location>
        <begin position="332"/>
        <end position="350"/>
    </location>
</feature>
<dbReference type="EMBL" id="JAOUSF010000005">
    <property type="protein sequence ID" value="MCU9614932.1"/>
    <property type="molecule type" value="Genomic_DNA"/>
</dbReference>
<feature type="transmembrane region" description="Helical" evidence="2">
    <location>
        <begin position="251"/>
        <end position="284"/>
    </location>
</feature>
<feature type="transmembrane region" description="Helical" evidence="2">
    <location>
        <begin position="12"/>
        <end position="35"/>
    </location>
</feature>